<accession>A0A2K6ANS5</accession>
<dbReference type="GeneTree" id="ENSGT00910000147352"/>
<name>A0A2K6ANS5_MACNE</name>
<evidence type="ECO:0000313" key="2">
    <source>
        <dbReference type="Proteomes" id="UP000233120"/>
    </source>
</evidence>
<dbReference type="AlphaFoldDB" id="A0A2K6ANS5"/>
<proteinExistence type="predicted"/>
<dbReference type="Bgee" id="ENSMNEG00000003878">
    <property type="expression patterns" value="Expressed in adult mammalian kidney and 11 other cell types or tissues"/>
</dbReference>
<keyword evidence="2" id="KW-1185">Reference proteome</keyword>
<reference evidence="1" key="1">
    <citation type="submission" date="2025-08" db="UniProtKB">
        <authorList>
            <consortium name="Ensembl"/>
        </authorList>
    </citation>
    <scope>IDENTIFICATION</scope>
</reference>
<sequence>MKGKHRMERPSSFSVWSRNVAAQLSNPLRCFGGPHPAAFLTSHAVCFTGLCYPLGTSWPLLTQANRTKGLPPPFPKHQGGLCGTVKHNFCLTIGLL</sequence>
<dbReference type="Ensembl" id="ENSMNET00000004170.1">
    <property type="protein sequence ID" value="ENSMNEP00000000797.1"/>
    <property type="gene ID" value="ENSMNEG00000003878.1"/>
</dbReference>
<evidence type="ECO:0000313" key="1">
    <source>
        <dbReference type="Ensembl" id="ENSMNEP00000000797.1"/>
    </source>
</evidence>
<protein>
    <submittedName>
        <fullName evidence="1">Uncharacterized protein</fullName>
    </submittedName>
</protein>
<dbReference type="OMA" id="MKGKHRM"/>
<dbReference type="Proteomes" id="UP000233120">
    <property type="component" value="Unassembled WGS sequence"/>
</dbReference>
<organism evidence="1 2">
    <name type="scientific">Macaca nemestrina</name>
    <name type="common">Pig-tailed macaque</name>
    <dbReference type="NCBI Taxonomy" id="9545"/>
    <lineage>
        <taxon>Eukaryota</taxon>
        <taxon>Metazoa</taxon>
        <taxon>Chordata</taxon>
        <taxon>Craniata</taxon>
        <taxon>Vertebrata</taxon>
        <taxon>Euteleostomi</taxon>
        <taxon>Mammalia</taxon>
        <taxon>Eutheria</taxon>
        <taxon>Euarchontoglires</taxon>
        <taxon>Primates</taxon>
        <taxon>Haplorrhini</taxon>
        <taxon>Catarrhini</taxon>
        <taxon>Cercopithecidae</taxon>
        <taxon>Cercopithecinae</taxon>
        <taxon>Macaca</taxon>
    </lineage>
</organism>
<reference evidence="1" key="2">
    <citation type="submission" date="2025-09" db="UniProtKB">
        <authorList>
            <consortium name="Ensembl"/>
        </authorList>
    </citation>
    <scope>IDENTIFICATION</scope>
</reference>